<dbReference type="EMBL" id="BOPH01000034">
    <property type="protein sequence ID" value="GIJ67972.1"/>
    <property type="molecule type" value="Genomic_DNA"/>
</dbReference>
<dbReference type="Gene3D" id="3.40.630.30">
    <property type="match status" value="1"/>
</dbReference>
<reference evidence="1" key="1">
    <citation type="submission" date="2021-01" db="EMBL/GenBank/DDBJ databases">
        <title>Whole genome shotgun sequence of Virgisporangium ochraceum NBRC 16418.</title>
        <authorList>
            <person name="Komaki H."/>
            <person name="Tamura T."/>
        </authorList>
    </citation>
    <scope>NUCLEOTIDE SEQUENCE</scope>
    <source>
        <strain evidence="1">NBRC 16418</strain>
    </source>
</reference>
<protein>
    <submittedName>
        <fullName evidence="1">N-acetyltransferase</fullName>
    </submittedName>
</protein>
<keyword evidence="2" id="KW-1185">Reference proteome</keyword>
<accession>A0A8J3ZS10</accession>
<name>A0A8J3ZS10_9ACTN</name>
<evidence type="ECO:0000313" key="2">
    <source>
        <dbReference type="Proteomes" id="UP000635606"/>
    </source>
</evidence>
<sequence>MAEIVTDALVGTTLAAWLVTDPADRRSVIFAWSRSLVEHAVDHDTVYLCDDESAAAVWLHHHLGGSSCVEDREQLDAICGPHVHRFLTLDRLFDLHHPTEPHHHLRFLAARPDMRYLGRGNALLTHHHRLLDASGLPGYFEVNDTLAWDSYAHHGYRPGSPFGDPGGPQFWPMWRAPRLPRAR</sequence>
<gene>
    <name evidence="1" type="ORF">Voc01_028890</name>
</gene>
<proteinExistence type="predicted"/>
<organism evidence="1 2">
    <name type="scientific">Virgisporangium ochraceum</name>
    <dbReference type="NCBI Taxonomy" id="65505"/>
    <lineage>
        <taxon>Bacteria</taxon>
        <taxon>Bacillati</taxon>
        <taxon>Actinomycetota</taxon>
        <taxon>Actinomycetes</taxon>
        <taxon>Micromonosporales</taxon>
        <taxon>Micromonosporaceae</taxon>
        <taxon>Virgisporangium</taxon>
    </lineage>
</organism>
<evidence type="ECO:0000313" key="1">
    <source>
        <dbReference type="EMBL" id="GIJ67972.1"/>
    </source>
</evidence>
<comment type="caution">
    <text evidence="1">The sequence shown here is derived from an EMBL/GenBank/DDBJ whole genome shotgun (WGS) entry which is preliminary data.</text>
</comment>
<dbReference type="SUPFAM" id="SSF55729">
    <property type="entry name" value="Acyl-CoA N-acyltransferases (Nat)"/>
    <property type="match status" value="1"/>
</dbReference>
<dbReference type="RefSeq" id="WP_203927924.1">
    <property type="nucleotide sequence ID" value="NZ_BOPH01000034.1"/>
</dbReference>
<dbReference type="InterPro" id="IPR016181">
    <property type="entry name" value="Acyl_CoA_acyltransferase"/>
</dbReference>
<dbReference type="Proteomes" id="UP000635606">
    <property type="component" value="Unassembled WGS sequence"/>
</dbReference>
<dbReference type="AlphaFoldDB" id="A0A8J3ZS10"/>